<evidence type="ECO:0000256" key="9">
    <source>
        <dbReference type="ARBA" id="ARBA00023012"/>
    </source>
</evidence>
<dbReference type="Pfam" id="PF00989">
    <property type="entry name" value="PAS"/>
    <property type="match status" value="1"/>
</dbReference>
<keyword evidence="6" id="KW-0592">Phosphate transport</keyword>
<dbReference type="InterPro" id="IPR005467">
    <property type="entry name" value="His_kinase_dom"/>
</dbReference>
<dbReference type="InterPro" id="IPR004358">
    <property type="entry name" value="Sig_transdc_His_kin-like_C"/>
</dbReference>
<evidence type="ECO:0000256" key="12">
    <source>
        <dbReference type="SAM" id="Phobius"/>
    </source>
</evidence>
<feature type="transmembrane region" description="Helical" evidence="12">
    <location>
        <begin position="45"/>
        <end position="63"/>
    </location>
</feature>
<dbReference type="Gene3D" id="3.30.565.10">
    <property type="entry name" value="Histidine kinase-like ATPase, C-terminal domain"/>
    <property type="match status" value="1"/>
</dbReference>
<dbReference type="NCBIfam" id="NF046044">
    <property type="entry name" value="PnpS"/>
    <property type="match status" value="1"/>
</dbReference>
<dbReference type="PROSITE" id="PS50109">
    <property type="entry name" value="HIS_KIN"/>
    <property type="match status" value="1"/>
</dbReference>
<accession>A0ABS4JX68</accession>
<dbReference type="EMBL" id="JAGGLG010000050">
    <property type="protein sequence ID" value="MBP2020128.1"/>
    <property type="molecule type" value="Genomic_DNA"/>
</dbReference>
<evidence type="ECO:0000256" key="6">
    <source>
        <dbReference type="ARBA" id="ARBA00022592"/>
    </source>
</evidence>
<evidence type="ECO:0000259" key="14">
    <source>
        <dbReference type="PROSITE" id="PS50112"/>
    </source>
</evidence>
<keyword evidence="12" id="KW-0812">Transmembrane</keyword>
<keyword evidence="7 15" id="KW-0808">Transferase</keyword>
<evidence type="ECO:0000256" key="7">
    <source>
        <dbReference type="ARBA" id="ARBA00022679"/>
    </source>
</evidence>
<organism evidence="15 16">
    <name type="scientific">Symbiobacterium terraclitae</name>
    <dbReference type="NCBI Taxonomy" id="557451"/>
    <lineage>
        <taxon>Bacteria</taxon>
        <taxon>Bacillati</taxon>
        <taxon>Bacillota</taxon>
        <taxon>Clostridia</taxon>
        <taxon>Eubacteriales</taxon>
        <taxon>Symbiobacteriaceae</taxon>
        <taxon>Symbiobacterium</taxon>
    </lineage>
</organism>
<dbReference type="InterPro" id="IPR013767">
    <property type="entry name" value="PAS_fold"/>
</dbReference>
<dbReference type="InterPro" id="IPR003661">
    <property type="entry name" value="HisK_dim/P_dom"/>
</dbReference>
<evidence type="ECO:0000256" key="10">
    <source>
        <dbReference type="ARBA" id="ARBA00025207"/>
    </source>
</evidence>
<comment type="function">
    <text evidence="10">Member of the two-component regulatory system PhoR/PhoB involved in the phosphate regulon genes expression. PhoR may function as a membrane-associated protein kinase that phosphorylates PhoB in response to environmental signals.</text>
</comment>
<evidence type="ECO:0000259" key="13">
    <source>
        <dbReference type="PROSITE" id="PS50109"/>
    </source>
</evidence>
<dbReference type="SMART" id="SM00091">
    <property type="entry name" value="PAS"/>
    <property type="match status" value="1"/>
</dbReference>
<dbReference type="InterPro" id="IPR035965">
    <property type="entry name" value="PAS-like_dom_sf"/>
</dbReference>
<dbReference type="Gene3D" id="1.10.287.130">
    <property type="match status" value="1"/>
</dbReference>
<dbReference type="Pfam" id="PF02518">
    <property type="entry name" value="HATPase_c"/>
    <property type="match status" value="1"/>
</dbReference>
<comment type="caution">
    <text evidence="15">The sequence shown here is derived from an EMBL/GenBank/DDBJ whole genome shotgun (WGS) entry which is preliminary data.</text>
</comment>
<evidence type="ECO:0000313" key="15">
    <source>
        <dbReference type="EMBL" id="MBP2020128.1"/>
    </source>
</evidence>
<feature type="coiled-coil region" evidence="11">
    <location>
        <begin position="63"/>
        <end position="90"/>
    </location>
</feature>
<evidence type="ECO:0000256" key="8">
    <source>
        <dbReference type="ARBA" id="ARBA00022777"/>
    </source>
</evidence>
<dbReference type="InterPro" id="IPR014310">
    <property type="entry name" value="Sig_transdc_His_kinase_PhoR"/>
</dbReference>
<keyword evidence="4" id="KW-0813">Transport</keyword>
<dbReference type="Pfam" id="PF00512">
    <property type="entry name" value="HisKA"/>
    <property type="match status" value="1"/>
</dbReference>
<dbReference type="Proteomes" id="UP001519289">
    <property type="component" value="Unassembled WGS sequence"/>
</dbReference>
<dbReference type="PRINTS" id="PR00344">
    <property type="entry name" value="BCTRLSENSOR"/>
</dbReference>
<dbReference type="SUPFAM" id="SSF47384">
    <property type="entry name" value="Homodimeric domain of signal transducing histidine kinase"/>
    <property type="match status" value="1"/>
</dbReference>
<proteinExistence type="predicted"/>
<dbReference type="NCBIfam" id="TIGR02966">
    <property type="entry name" value="phoR_proteo"/>
    <property type="match status" value="1"/>
</dbReference>
<dbReference type="InterPro" id="IPR003594">
    <property type="entry name" value="HATPase_dom"/>
</dbReference>
<dbReference type="PANTHER" id="PTHR43047:SF72">
    <property type="entry name" value="OSMOSENSING HISTIDINE PROTEIN KINASE SLN1"/>
    <property type="match status" value="1"/>
</dbReference>
<comment type="catalytic activity">
    <reaction evidence="1">
        <text>ATP + protein L-histidine = ADP + protein N-phospho-L-histidine.</text>
        <dbReference type="EC" id="2.7.13.3"/>
    </reaction>
</comment>
<protein>
    <recommendedName>
        <fullName evidence="3">Phosphate regulon sensor protein PhoR</fullName>
        <ecNumber evidence="2">2.7.13.3</ecNumber>
    </recommendedName>
</protein>
<keyword evidence="8 15" id="KW-0418">Kinase</keyword>
<evidence type="ECO:0000256" key="1">
    <source>
        <dbReference type="ARBA" id="ARBA00000085"/>
    </source>
</evidence>
<gene>
    <name evidence="15" type="ORF">J2Z79_003582</name>
</gene>
<dbReference type="PROSITE" id="PS50112">
    <property type="entry name" value="PAS"/>
    <property type="match status" value="1"/>
</dbReference>
<keyword evidence="9" id="KW-0902">Two-component regulatory system</keyword>
<dbReference type="NCBIfam" id="TIGR00229">
    <property type="entry name" value="sensory_box"/>
    <property type="match status" value="1"/>
</dbReference>
<dbReference type="CDD" id="cd00075">
    <property type="entry name" value="HATPase"/>
    <property type="match status" value="1"/>
</dbReference>
<sequence>MNAPQGAPLLRFALPAAIGLATGLPYVLSGRLRAAVLTGPGPLDVLAWLVIAGAFLLSPLLGYREARRFAQALERELDLAKKRAERDYQERLSGLLLEKAHLDVILRHMADGILLVDHDRRIVLMNPAAERMLGVPRHEAVGRDHLEVTHHFDLDERLARVLATGEPETLEIRRALPSQQILEARVALAASAQERAALVMLRDITRSRQLEQMRTEFVANVTHELRTPLTSIQGFAETLLEGALEDPDTARHFVEIMHRESSHLAALIDELLDLSRVESGKFRMRRRPTRPAELIEATRSRLAPKAEKKGIELTAGVPDDLPPVDGDPDRLIQVLSNLVDNAIKYTPAGGRVELRAAAAEGRVRIAVADTGPGIPQPDLGRIFERFYRVDKARTRTTGGTGLGLAIAKHIVEAHGGAIEVESEVGRGSTFTVILPVAGDPAATPKRP</sequence>
<feature type="domain" description="PAS" evidence="14">
    <location>
        <begin position="98"/>
        <end position="150"/>
    </location>
</feature>
<dbReference type="EC" id="2.7.13.3" evidence="2"/>
<feature type="domain" description="Histidine kinase" evidence="13">
    <location>
        <begin position="220"/>
        <end position="438"/>
    </location>
</feature>
<dbReference type="RefSeq" id="WP_209468229.1">
    <property type="nucleotide sequence ID" value="NZ_JAGGLG010000050.1"/>
</dbReference>
<dbReference type="SUPFAM" id="SSF55785">
    <property type="entry name" value="PYP-like sensor domain (PAS domain)"/>
    <property type="match status" value="1"/>
</dbReference>
<dbReference type="SMART" id="SM00388">
    <property type="entry name" value="HisKA"/>
    <property type="match status" value="1"/>
</dbReference>
<dbReference type="Gene3D" id="3.30.450.20">
    <property type="entry name" value="PAS domain"/>
    <property type="match status" value="1"/>
</dbReference>
<dbReference type="PANTHER" id="PTHR43047">
    <property type="entry name" value="TWO-COMPONENT HISTIDINE PROTEIN KINASE"/>
    <property type="match status" value="1"/>
</dbReference>
<dbReference type="SMART" id="SM00387">
    <property type="entry name" value="HATPase_c"/>
    <property type="match status" value="1"/>
</dbReference>
<dbReference type="InterPro" id="IPR000014">
    <property type="entry name" value="PAS"/>
</dbReference>
<reference evidence="15 16" key="1">
    <citation type="submission" date="2021-03" db="EMBL/GenBank/DDBJ databases">
        <title>Genomic Encyclopedia of Type Strains, Phase IV (KMG-IV): sequencing the most valuable type-strain genomes for metagenomic binning, comparative biology and taxonomic classification.</title>
        <authorList>
            <person name="Goeker M."/>
        </authorList>
    </citation>
    <scope>NUCLEOTIDE SEQUENCE [LARGE SCALE GENOMIC DNA]</scope>
    <source>
        <strain evidence="15 16">DSM 27138</strain>
    </source>
</reference>
<keyword evidence="12" id="KW-1133">Transmembrane helix</keyword>
<dbReference type="CDD" id="cd00082">
    <property type="entry name" value="HisKA"/>
    <property type="match status" value="1"/>
</dbReference>
<keyword evidence="11" id="KW-0175">Coiled coil</keyword>
<dbReference type="SUPFAM" id="SSF55874">
    <property type="entry name" value="ATPase domain of HSP90 chaperone/DNA topoisomerase II/histidine kinase"/>
    <property type="match status" value="1"/>
</dbReference>
<dbReference type="InterPro" id="IPR036097">
    <property type="entry name" value="HisK_dim/P_sf"/>
</dbReference>
<evidence type="ECO:0000256" key="11">
    <source>
        <dbReference type="SAM" id="Coils"/>
    </source>
</evidence>
<evidence type="ECO:0000256" key="4">
    <source>
        <dbReference type="ARBA" id="ARBA00022448"/>
    </source>
</evidence>
<dbReference type="CDD" id="cd00130">
    <property type="entry name" value="PAS"/>
    <property type="match status" value="1"/>
</dbReference>
<keyword evidence="5" id="KW-0597">Phosphoprotein</keyword>
<evidence type="ECO:0000256" key="5">
    <source>
        <dbReference type="ARBA" id="ARBA00022553"/>
    </source>
</evidence>
<keyword evidence="16" id="KW-1185">Reference proteome</keyword>
<dbReference type="GO" id="GO:0004673">
    <property type="term" value="F:protein histidine kinase activity"/>
    <property type="evidence" value="ECO:0007669"/>
    <property type="project" value="UniProtKB-EC"/>
</dbReference>
<keyword evidence="12" id="KW-0472">Membrane</keyword>
<name>A0ABS4JX68_9FIRM</name>
<evidence type="ECO:0000313" key="16">
    <source>
        <dbReference type="Proteomes" id="UP001519289"/>
    </source>
</evidence>
<evidence type="ECO:0000256" key="3">
    <source>
        <dbReference type="ARBA" id="ARBA00019665"/>
    </source>
</evidence>
<dbReference type="InterPro" id="IPR036890">
    <property type="entry name" value="HATPase_C_sf"/>
</dbReference>
<evidence type="ECO:0000256" key="2">
    <source>
        <dbReference type="ARBA" id="ARBA00012438"/>
    </source>
</evidence>